<dbReference type="Gene3D" id="3.30.530.20">
    <property type="match status" value="1"/>
</dbReference>
<dbReference type="SUPFAM" id="SSF55961">
    <property type="entry name" value="Bet v1-like"/>
    <property type="match status" value="1"/>
</dbReference>
<evidence type="ECO:0000313" key="2">
    <source>
        <dbReference type="EMBL" id="WMV10551.1"/>
    </source>
</evidence>
<accession>A0AAF0T9S8</accession>
<organism evidence="2 3">
    <name type="scientific">Solanum verrucosum</name>
    <dbReference type="NCBI Taxonomy" id="315347"/>
    <lineage>
        <taxon>Eukaryota</taxon>
        <taxon>Viridiplantae</taxon>
        <taxon>Streptophyta</taxon>
        <taxon>Embryophyta</taxon>
        <taxon>Tracheophyta</taxon>
        <taxon>Spermatophyta</taxon>
        <taxon>Magnoliopsida</taxon>
        <taxon>eudicotyledons</taxon>
        <taxon>Gunneridae</taxon>
        <taxon>Pentapetalae</taxon>
        <taxon>asterids</taxon>
        <taxon>lamiids</taxon>
        <taxon>Solanales</taxon>
        <taxon>Solanaceae</taxon>
        <taxon>Solanoideae</taxon>
        <taxon>Solaneae</taxon>
        <taxon>Solanum</taxon>
    </lineage>
</organism>
<dbReference type="InterPro" id="IPR047137">
    <property type="entry name" value="ORF3"/>
</dbReference>
<evidence type="ECO:0000259" key="1">
    <source>
        <dbReference type="Pfam" id="PF03364"/>
    </source>
</evidence>
<keyword evidence="3" id="KW-1185">Reference proteome</keyword>
<dbReference type="PANTHER" id="PTHR33824">
    <property type="entry name" value="POLYKETIDE CYCLASE/DEHYDRASE AND LIPID TRANSPORT SUPERFAMILY PROTEIN"/>
    <property type="match status" value="1"/>
</dbReference>
<proteinExistence type="predicted"/>
<dbReference type="Pfam" id="PF03364">
    <property type="entry name" value="Polyketide_cyc"/>
    <property type="match status" value="1"/>
</dbReference>
<reference evidence="2" key="1">
    <citation type="submission" date="2023-08" db="EMBL/GenBank/DDBJ databases">
        <title>A de novo genome assembly of Solanum verrucosum Schlechtendal, a Mexican diploid species geographically isolated from the other diploid A-genome species in potato relatives.</title>
        <authorList>
            <person name="Hosaka K."/>
        </authorList>
    </citation>
    <scope>NUCLEOTIDE SEQUENCE</scope>
    <source>
        <tissue evidence="2">Young leaves</tissue>
    </source>
</reference>
<dbReference type="InterPro" id="IPR023393">
    <property type="entry name" value="START-like_dom_sf"/>
</dbReference>
<dbReference type="CDD" id="cd07817">
    <property type="entry name" value="SRPBCC_8"/>
    <property type="match status" value="1"/>
</dbReference>
<evidence type="ECO:0000313" key="3">
    <source>
        <dbReference type="Proteomes" id="UP001234989"/>
    </source>
</evidence>
<name>A0AAF0T9S8_SOLVR</name>
<dbReference type="PANTHER" id="PTHR33824:SF7">
    <property type="entry name" value="POLYKETIDE CYCLASE_DEHYDRASE AND LIPID TRANSPORT SUPERFAMILY PROTEIN"/>
    <property type="match status" value="1"/>
</dbReference>
<dbReference type="AlphaFoldDB" id="A0AAF0T9S8"/>
<sequence>MPILSSSTLLQMSATAVVPSSVTMSAAATSASASHILNHNHQLIVSLNGRRKSINASSSSFIGSYRLNCSISRSSRRISYPSPIRIRPLSPVMEWQDCTIKMEVDVPISVAYNCYSDREAFPEWMPFISTVKVCNAMLSLHLSLAEESFQIHPLHSSSHHLNFILRELDVRFSCQILEDKPDLSRWSLKYQAFGQNIEYSWLARNMQPTPNQKIHWRSLEGLPNRGAVRFFPKGPSSCIIELTFSYEVPQLLVPVASALKPFTENLLTQGLERFATFAKSYSADTPK</sequence>
<dbReference type="EMBL" id="CP133612">
    <property type="protein sequence ID" value="WMV10551.1"/>
    <property type="molecule type" value="Genomic_DNA"/>
</dbReference>
<feature type="domain" description="Coenzyme Q-binding protein COQ10 START" evidence="1">
    <location>
        <begin position="104"/>
        <end position="274"/>
    </location>
</feature>
<dbReference type="InterPro" id="IPR005031">
    <property type="entry name" value="COQ10_START"/>
</dbReference>
<protein>
    <recommendedName>
        <fullName evidence="1">Coenzyme Q-binding protein COQ10 START domain-containing protein</fullName>
    </recommendedName>
</protein>
<dbReference type="Proteomes" id="UP001234989">
    <property type="component" value="Chromosome 1"/>
</dbReference>
<gene>
    <name evidence="2" type="ORF">MTR67_003936</name>
</gene>